<proteinExistence type="predicted"/>
<evidence type="ECO:0000313" key="1">
    <source>
        <dbReference type="EnsemblPlants" id="MELO3C034752.2.1"/>
    </source>
</evidence>
<sequence>MVLFSQHGLISIANLGEDKDMMEQASNMQGRLQATRESDWDSLLERVSNFCNSHDIEVLKMDAMFLVR</sequence>
<accession>A0A9I9EJW4</accession>
<dbReference type="EnsemblPlants" id="MELO3C034752.2.1">
    <property type="protein sequence ID" value="MELO3C034752.2.1"/>
    <property type="gene ID" value="MELO3C034752.2"/>
</dbReference>
<dbReference type="AlphaFoldDB" id="A0A9I9EJW4"/>
<name>A0A9I9EJW4_CUCME</name>
<organism evidence="1">
    <name type="scientific">Cucumis melo</name>
    <name type="common">Muskmelon</name>
    <dbReference type="NCBI Taxonomy" id="3656"/>
    <lineage>
        <taxon>Eukaryota</taxon>
        <taxon>Viridiplantae</taxon>
        <taxon>Streptophyta</taxon>
        <taxon>Embryophyta</taxon>
        <taxon>Tracheophyta</taxon>
        <taxon>Spermatophyta</taxon>
        <taxon>Magnoliopsida</taxon>
        <taxon>eudicotyledons</taxon>
        <taxon>Gunneridae</taxon>
        <taxon>Pentapetalae</taxon>
        <taxon>rosids</taxon>
        <taxon>fabids</taxon>
        <taxon>Cucurbitales</taxon>
        <taxon>Cucurbitaceae</taxon>
        <taxon>Benincaseae</taxon>
        <taxon>Cucumis</taxon>
    </lineage>
</organism>
<reference evidence="1" key="1">
    <citation type="submission" date="2023-03" db="UniProtKB">
        <authorList>
            <consortium name="EnsemblPlants"/>
        </authorList>
    </citation>
    <scope>IDENTIFICATION</scope>
</reference>
<protein>
    <submittedName>
        <fullName evidence="1">Uncharacterized protein</fullName>
    </submittedName>
</protein>
<dbReference type="Gramene" id="MELO3C034752.2.1">
    <property type="protein sequence ID" value="MELO3C034752.2.1"/>
    <property type="gene ID" value="MELO3C034752.2"/>
</dbReference>